<feature type="transmembrane region" description="Helical" evidence="1">
    <location>
        <begin position="14"/>
        <end position="36"/>
    </location>
</feature>
<accession>A0A2T1A4K0</accession>
<keyword evidence="3" id="KW-1185">Reference proteome</keyword>
<protein>
    <submittedName>
        <fullName evidence="2">Uncharacterized protein</fullName>
    </submittedName>
</protein>
<keyword evidence="1" id="KW-0812">Transmembrane</keyword>
<evidence type="ECO:0000313" key="2">
    <source>
        <dbReference type="EMBL" id="PRZ43523.1"/>
    </source>
</evidence>
<dbReference type="Proteomes" id="UP000237752">
    <property type="component" value="Unassembled WGS sequence"/>
</dbReference>
<sequence>MQSPPDPRLKRPPLVNVGCALGVIGLGALAIGMLVRLISGHPSTATKILAGGGVVLALLALFGIATYTTFRSAAQSRRISGRWPIGDAPAAIAAVRDIESVSNPARGKHPEFPRGLVVNAVIALPTGPPGGQLQLTSAGYAVTKSNLWTRNSRLKAPSWGYVWINLPQALPTLVLSANLPGASPVSSDVDIESGDFNRRFRVTDSMPGAPSTGIDHAQFARYATAILHPRAVEAVMATPNTWMIAIHGHRIGAQVSPLFAGEDIERLAYSLGAVASLIPRFVWDSNGRRSPYPPHR</sequence>
<dbReference type="EMBL" id="PVUE01000002">
    <property type="protein sequence ID" value="PRZ43523.1"/>
    <property type="molecule type" value="Genomic_DNA"/>
</dbReference>
<organism evidence="2 3">
    <name type="scientific">Antricoccus suffuscus</name>
    <dbReference type="NCBI Taxonomy" id="1629062"/>
    <lineage>
        <taxon>Bacteria</taxon>
        <taxon>Bacillati</taxon>
        <taxon>Actinomycetota</taxon>
        <taxon>Actinomycetes</taxon>
        <taxon>Geodermatophilales</taxon>
        <taxon>Antricoccaceae</taxon>
        <taxon>Antricoccus</taxon>
    </lineage>
</organism>
<dbReference type="RefSeq" id="WP_106347683.1">
    <property type="nucleotide sequence ID" value="NZ_PVUE01000002.1"/>
</dbReference>
<reference evidence="2 3" key="1">
    <citation type="submission" date="2018-03" db="EMBL/GenBank/DDBJ databases">
        <title>Genomic Encyclopedia of Archaeal and Bacterial Type Strains, Phase II (KMG-II): from individual species to whole genera.</title>
        <authorList>
            <person name="Goeker M."/>
        </authorList>
    </citation>
    <scope>NUCLEOTIDE SEQUENCE [LARGE SCALE GENOMIC DNA]</scope>
    <source>
        <strain evidence="2 3">DSM 100065</strain>
    </source>
</reference>
<gene>
    <name evidence="2" type="ORF">CLV47_102211</name>
</gene>
<proteinExistence type="predicted"/>
<comment type="caution">
    <text evidence="2">The sequence shown here is derived from an EMBL/GenBank/DDBJ whole genome shotgun (WGS) entry which is preliminary data.</text>
</comment>
<evidence type="ECO:0000256" key="1">
    <source>
        <dbReference type="SAM" id="Phobius"/>
    </source>
</evidence>
<keyword evidence="1" id="KW-1133">Transmembrane helix</keyword>
<keyword evidence="1" id="KW-0472">Membrane</keyword>
<dbReference type="OrthoDB" id="190895at2"/>
<name>A0A2T1A4K0_9ACTN</name>
<dbReference type="AlphaFoldDB" id="A0A2T1A4K0"/>
<feature type="transmembrane region" description="Helical" evidence="1">
    <location>
        <begin position="48"/>
        <end position="70"/>
    </location>
</feature>
<evidence type="ECO:0000313" key="3">
    <source>
        <dbReference type="Proteomes" id="UP000237752"/>
    </source>
</evidence>